<dbReference type="KEGG" id="psco:LY89DRAFT_225225"/>
<dbReference type="STRING" id="149040.A0A194WTY9"/>
<feature type="compositionally biased region" description="Basic and acidic residues" evidence="1">
    <location>
        <begin position="118"/>
        <end position="130"/>
    </location>
</feature>
<evidence type="ECO:0008006" key="4">
    <source>
        <dbReference type="Google" id="ProtNLM"/>
    </source>
</evidence>
<proteinExistence type="predicted"/>
<feature type="compositionally biased region" description="Polar residues" evidence="1">
    <location>
        <begin position="451"/>
        <end position="465"/>
    </location>
</feature>
<feature type="compositionally biased region" description="Basic and acidic residues" evidence="1">
    <location>
        <begin position="1"/>
        <end position="10"/>
    </location>
</feature>
<feature type="compositionally biased region" description="Basic and acidic residues" evidence="1">
    <location>
        <begin position="228"/>
        <end position="239"/>
    </location>
</feature>
<feature type="compositionally biased region" description="Basic and acidic residues" evidence="1">
    <location>
        <begin position="493"/>
        <end position="505"/>
    </location>
</feature>
<dbReference type="AlphaFoldDB" id="A0A194WTY9"/>
<dbReference type="OrthoDB" id="10259785at2759"/>
<feature type="compositionally biased region" description="Basic residues" evidence="1">
    <location>
        <begin position="418"/>
        <end position="427"/>
    </location>
</feature>
<evidence type="ECO:0000313" key="2">
    <source>
        <dbReference type="EMBL" id="KUJ11416.1"/>
    </source>
</evidence>
<dbReference type="RefSeq" id="XP_018065771.1">
    <property type="nucleotide sequence ID" value="XM_018205980.1"/>
</dbReference>
<organism evidence="2 3">
    <name type="scientific">Mollisia scopiformis</name>
    <name type="common">Conifer needle endophyte fungus</name>
    <name type="synonym">Phialocephala scopiformis</name>
    <dbReference type="NCBI Taxonomy" id="149040"/>
    <lineage>
        <taxon>Eukaryota</taxon>
        <taxon>Fungi</taxon>
        <taxon>Dikarya</taxon>
        <taxon>Ascomycota</taxon>
        <taxon>Pezizomycotina</taxon>
        <taxon>Leotiomycetes</taxon>
        <taxon>Helotiales</taxon>
        <taxon>Mollisiaceae</taxon>
        <taxon>Mollisia</taxon>
    </lineage>
</organism>
<dbReference type="Proteomes" id="UP000070700">
    <property type="component" value="Unassembled WGS sequence"/>
</dbReference>
<sequence length="937" mass="107377">MEGPQRRDINELLTNGYFKTSRAKSPAGLTPTSTNGPSFLRSHEHDTSRTRSRSRGPRGPPPPRPIVEDELVSLARESSASPIPSYDPPLRGKVDQNPILLEAEVTAAEAARLQDIPPLKEKDDSGERRFVLIPKSDTYEPNDKDEIVQRKEEIRNSKAAKHEPLRQARHEPLRRESPRREEKKDKREDPRREERDTRPVIHQDTRRREEPRKKVERTESARPILHQEPQRKEERRDSARPPIQRQRSRQDLPALETKVPREIPPQFRRSASAFAALPKDKDETPKASTPRGSATEYFLSPEVVRGAKETPSSSAPRQQVHDLLWGKTGTPVQEKRNSGSLSRPGTPNSEKRHSGNFDSTRPNEKLTRHQQLSEEHGTKSDRRAPSDHSGRSSRSSTHRNYYSSSEDDIAPESDVEKHRKKHHRHHHEEHSHLRSPSRTNSRPLDLRPSSKRNSPLPSPKVSPSQIPRGDEFERRETFPRDRRPSSRPVSPHSADRETPRPDRLNPFDAAVRPTSRQSNAPSNTVPLPAAHHASLPIPIPSRIDLSTSDSRKSVPQYDENKPHGPRPQPSSWQPPPFSPPSQNLDKPVGSYRRYSEEIERGAIAPLPSCPRTQFSRGRNDWLTLPQCPSFDICPSCFNSTIAPTEYRHLFVPAPRRSPNTEVLCDFGSSPWYRIAWLLTVKERRRDLQLFYGLAHVANTIQPCLGKHEAYRAWHSVVDPKTGGLIRGFDVCYSCVKSVETLLPAIRGVFMMTENHNSSGGPRVCDLRFDSKRFVQYFDALETAADRAGYHNGPPDTRDLASLAKRLALFDECRHDTELIDQKWHIITQLPEFTVCEECFDEVVWPELEEEKAIPMMFNKTLQRLPKASCQLYSAKMRGVFRLASDSGDYKMLASKARERKTMELAYKANMAELRRRKGDWDAVREMNRLEDEWRRYE</sequence>
<keyword evidence="3" id="KW-1185">Reference proteome</keyword>
<accession>A0A194WTY9</accession>
<dbReference type="GeneID" id="28815706"/>
<feature type="region of interest" description="Disordered" evidence="1">
    <location>
        <begin position="1"/>
        <end position="94"/>
    </location>
</feature>
<dbReference type="InParanoid" id="A0A194WTY9"/>
<reference evidence="2 3" key="1">
    <citation type="submission" date="2015-10" db="EMBL/GenBank/DDBJ databases">
        <title>Full genome of DAOMC 229536 Phialocephala scopiformis, a fungal endophyte of spruce producing the potent anti-insectan compound rugulosin.</title>
        <authorList>
            <consortium name="DOE Joint Genome Institute"/>
            <person name="Walker A.K."/>
            <person name="Frasz S.L."/>
            <person name="Seifert K.A."/>
            <person name="Miller J.D."/>
            <person name="Mondo S.J."/>
            <person name="Labutti K."/>
            <person name="Lipzen A."/>
            <person name="Dockter R."/>
            <person name="Kennedy M."/>
            <person name="Grigoriev I.V."/>
            <person name="Spatafora J.W."/>
        </authorList>
    </citation>
    <scope>NUCLEOTIDE SEQUENCE [LARGE SCALE GENOMIC DNA]</scope>
    <source>
        <strain evidence="2 3">CBS 120377</strain>
    </source>
</reference>
<feature type="compositionally biased region" description="Basic and acidic residues" evidence="1">
    <location>
        <begin position="137"/>
        <end position="220"/>
    </location>
</feature>
<evidence type="ECO:0000256" key="1">
    <source>
        <dbReference type="SAM" id="MobiDB-lite"/>
    </source>
</evidence>
<feature type="compositionally biased region" description="Pro residues" evidence="1">
    <location>
        <begin position="565"/>
        <end position="579"/>
    </location>
</feature>
<gene>
    <name evidence="2" type="ORF">LY89DRAFT_225225</name>
</gene>
<evidence type="ECO:0000313" key="3">
    <source>
        <dbReference type="Proteomes" id="UP000070700"/>
    </source>
</evidence>
<name>A0A194WTY9_MOLSC</name>
<dbReference type="EMBL" id="KQ947426">
    <property type="protein sequence ID" value="KUJ11416.1"/>
    <property type="molecule type" value="Genomic_DNA"/>
</dbReference>
<feature type="region of interest" description="Disordered" evidence="1">
    <location>
        <begin position="111"/>
        <end position="592"/>
    </location>
</feature>
<feature type="compositionally biased region" description="Basic and acidic residues" evidence="1">
    <location>
        <begin position="349"/>
        <end position="390"/>
    </location>
</feature>
<protein>
    <recommendedName>
        <fullName evidence="4">Ser/arg-related nuclear matrix protein</fullName>
    </recommendedName>
</protein>
<feature type="compositionally biased region" description="Polar residues" evidence="1">
    <location>
        <begin position="338"/>
        <end position="348"/>
    </location>
</feature>
<feature type="compositionally biased region" description="Basic and acidic residues" evidence="1">
    <location>
        <begin position="468"/>
        <end position="484"/>
    </location>
</feature>
<feature type="compositionally biased region" description="Polar residues" evidence="1">
    <location>
        <begin position="514"/>
        <end position="525"/>
    </location>
</feature>